<keyword evidence="2 6" id="KW-0812">Transmembrane</keyword>
<dbReference type="InterPro" id="IPR045062">
    <property type="entry name" value="Cyt_c_biogenesis_CcsA/CcmC"/>
</dbReference>
<sequence>MTAIWFNMALVFELLAGVGFIFYLIKQQKALFRYSSWALLGGFIFHTIFLWDSYMATGAIPVLEFRSALSFFSWSIILAYLVFHVKFRLRVLASFITPFAAFLMIISSALPNTNGPVGNQFKSLWLTIHIIAAFMGNGMFAITFLGAIMYLILERSIKKKKLGSFYSRLPSLATLDSINYYSLVYGFILLTLGMITGSIYAQFIMGTYWKWDPKEVWSLITWLSYAVLIHERLAVGWRGRRAAVMSIICFCILIFTFAGVSLWFGGYHSFENLGARKAL</sequence>
<evidence type="ECO:0000256" key="5">
    <source>
        <dbReference type="ARBA" id="ARBA00023136"/>
    </source>
</evidence>
<name>A0A445N307_9BACT</name>
<keyword evidence="4 6" id="KW-1133">Transmembrane helix</keyword>
<feature type="transmembrane region" description="Helical" evidence="6">
    <location>
        <begin position="178"/>
        <end position="204"/>
    </location>
</feature>
<reference evidence="8" key="1">
    <citation type="submission" date="2018-01" db="EMBL/GenBank/DDBJ databases">
        <authorList>
            <person name="Regsiter A."/>
            <person name="William W."/>
        </authorList>
    </citation>
    <scope>NUCLEOTIDE SEQUENCE</scope>
    <source>
        <strain evidence="8">TRIP AH-1</strain>
    </source>
</reference>
<dbReference type="PANTHER" id="PTHR30071">
    <property type="entry name" value="HEME EXPORTER PROTEIN C"/>
    <property type="match status" value="1"/>
</dbReference>
<dbReference type="GO" id="GO:0017004">
    <property type="term" value="P:cytochrome complex assembly"/>
    <property type="evidence" value="ECO:0007669"/>
    <property type="project" value="UniProtKB-KW"/>
</dbReference>
<feature type="transmembrane region" description="Helical" evidence="6">
    <location>
        <begin position="216"/>
        <end position="235"/>
    </location>
</feature>
<evidence type="ECO:0000256" key="6">
    <source>
        <dbReference type="SAM" id="Phobius"/>
    </source>
</evidence>
<evidence type="ECO:0000256" key="4">
    <source>
        <dbReference type="ARBA" id="ARBA00022989"/>
    </source>
</evidence>
<dbReference type="GO" id="GO:0020037">
    <property type="term" value="F:heme binding"/>
    <property type="evidence" value="ECO:0007669"/>
    <property type="project" value="InterPro"/>
</dbReference>
<feature type="transmembrane region" description="Helical" evidence="6">
    <location>
        <begin position="68"/>
        <end position="85"/>
    </location>
</feature>
<dbReference type="Pfam" id="PF01578">
    <property type="entry name" value="Cytochrom_C_asm"/>
    <property type="match status" value="1"/>
</dbReference>
<dbReference type="AlphaFoldDB" id="A0A445N307"/>
<feature type="domain" description="Cytochrome c assembly protein" evidence="7">
    <location>
        <begin position="68"/>
        <end position="268"/>
    </location>
</feature>
<evidence type="ECO:0000256" key="2">
    <source>
        <dbReference type="ARBA" id="ARBA00022692"/>
    </source>
</evidence>
<accession>A0A445N307</accession>
<feature type="transmembrane region" description="Helical" evidence="6">
    <location>
        <begin position="130"/>
        <end position="153"/>
    </location>
</feature>
<comment type="subcellular location">
    <subcellularLocation>
        <location evidence="1">Membrane</location>
        <topology evidence="1">Multi-pass membrane protein</topology>
    </subcellularLocation>
</comment>
<dbReference type="EMBL" id="OJIN01000228">
    <property type="protein sequence ID" value="SPD76087.1"/>
    <property type="molecule type" value="Genomic_DNA"/>
</dbReference>
<feature type="transmembrane region" description="Helical" evidence="6">
    <location>
        <begin position="6"/>
        <end position="25"/>
    </location>
</feature>
<dbReference type="GO" id="GO:0005886">
    <property type="term" value="C:plasma membrane"/>
    <property type="evidence" value="ECO:0007669"/>
    <property type="project" value="TreeGrafter"/>
</dbReference>
<organism evidence="8">
    <name type="scientific">uncultured Desulfobacterium sp</name>
    <dbReference type="NCBI Taxonomy" id="201089"/>
    <lineage>
        <taxon>Bacteria</taxon>
        <taxon>Pseudomonadati</taxon>
        <taxon>Thermodesulfobacteriota</taxon>
        <taxon>Desulfobacteria</taxon>
        <taxon>Desulfobacterales</taxon>
        <taxon>Desulfobacteriaceae</taxon>
        <taxon>Desulfobacterium</taxon>
        <taxon>environmental samples</taxon>
    </lineage>
</organism>
<feature type="transmembrane region" description="Helical" evidence="6">
    <location>
        <begin position="92"/>
        <end position="110"/>
    </location>
</feature>
<proteinExistence type="predicted"/>
<dbReference type="InterPro" id="IPR002541">
    <property type="entry name" value="Cyt_c_assembly"/>
</dbReference>
<evidence type="ECO:0000256" key="1">
    <source>
        <dbReference type="ARBA" id="ARBA00004141"/>
    </source>
</evidence>
<evidence type="ECO:0000256" key="3">
    <source>
        <dbReference type="ARBA" id="ARBA00022748"/>
    </source>
</evidence>
<protein>
    <submittedName>
        <fullName evidence="8">Cytochrome c-type biogenesis protein CcsB</fullName>
    </submittedName>
</protein>
<evidence type="ECO:0000313" key="8">
    <source>
        <dbReference type="EMBL" id="SPD76087.1"/>
    </source>
</evidence>
<gene>
    <name evidence="8" type="primary">ccsB</name>
    <name evidence="8" type="ORF">PITCH_A820006</name>
</gene>
<keyword evidence="3" id="KW-0201">Cytochrome c-type biogenesis</keyword>
<dbReference type="PANTHER" id="PTHR30071:SF1">
    <property type="entry name" value="CYTOCHROME B_B6 PROTEIN-RELATED"/>
    <property type="match status" value="1"/>
</dbReference>
<evidence type="ECO:0000259" key="7">
    <source>
        <dbReference type="Pfam" id="PF01578"/>
    </source>
</evidence>
<feature type="transmembrane region" description="Helical" evidence="6">
    <location>
        <begin position="37"/>
        <end position="56"/>
    </location>
</feature>
<feature type="transmembrane region" description="Helical" evidence="6">
    <location>
        <begin position="242"/>
        <end position="264"/>
    </location>
</feature>
<keyword evidence="5 6" id="KW-0472">Membrane</keyword>